<dbReference type="RefSeq" id="WP_334252417.1">
    <property type="nucleotide sequence ID" value="NZ_JBAKBE010000011.1"/>
</dbReference>
<keyword evidence="2" id="KW-1185">Reference proteome</keyword>
<accession>A0ABU7ZS24</accession>
<evidence type="ECO:0000313" key="1">
    <source>
        <dbReference type="EMBL" id="MEH0098029.1"/>
    </source>
</evidence>
<proteinExistence type="predicted"/>
<gene>
    <name evidence="1" type="ORF">V6L76_17335</name>
</gene>
<evidence type="ECO:0008006" key="3">
    <source>
        <dbReference type="Google" id="ProtNLM"/>
    </source>
</evidence>
<sequence>MSAVADPVSHLLDTLRSVLQQAFPAGEWQYSEQHEMMSPSEFSALISRLPHIALAWTGWRSDGTGQRNYKGALNFRIWIVVKHPELKGRLRGDPRGPGLYASAIRAAQLLHGRLIKDFGSVALTSIAPAYAEGFAGEHLALAVIEGGVMTTLGDAGGIVAGLPDFTGLAVDWELARQTGSATAPDAEDDITLPGATG</sequence>
<protein>
    <recommendedName>
        <fullName evidence="3">DUF1834 family protein</fullName>
    </recommendedName>
</protein>
<organism evidence="1 2">
    <name type="scientific">Pannonibacter anstelovis</name>
    <dbReference type="NCBI Taxonomy" id="3121537"/>
    <lineage>
        <taxon>Bacteria</taxon>
        <taxon>Pseudomonadati</taxon>
        <taxon>Pseudomonadota</taxon>
        <taxon>Alphaproteobacteria</taxon>
        <taxon>Hyphomicrobiales</taxon>
        <taxon>Stappiaceae</taxon>
        <taxon>Pannonibacter</taxon>
    </lineage>
</organism>
<comment type="caution">
    <text evidence="1">The sequence shown here is derived from an EMBL/GenBank/DDBJ whole genome shotgun (WGS) entry which is preliminary data.</text>
</comment>
<dbReference type="EMBL" id="JBAKBE010000011">
    <property type="protein sequence ID" value="MEH0098029.1"/>
    <property type="molecule type" value="Genomic_DNA"/>
</dbReference>
<dbReference type="Proteomes" id="UP001380822">
    <property type="component" value="Unassembled WGS sequence"/>
</dbReference>
<reference evidence="1 2" key="1">
    <citation type="submission" date="2024-02" db="EMBL/GenBank/DDBJ databases">
        <title>A new putative Pannonibacter species isolated from two cases of bloodstream infections in paediatric patients.</title>
        <authorList>
            <person name="Castellana S."/>
            <person name="De Laurentiis V."/>
            <person name="Grassi M."/>
            <person name="De Leonardis F."/>
            <person name="Mosca A."/>
            <person name="De Carlo C."/>
            <person name="Sparapano E."/>
            <person name="Ronga L."/>
            <person name="Santacroce L."/>
            <person name="Chironna M."/>
            <person name="De Robertis A."/>
            <person name="Bianco A."/>
            <person name="Del Sambro L."/>
            <person name="Capozzi L."/>
            <person name="Parisi A."/>
        </authorList>
    </citation>
    <scope>NUCLEOTIDE SEQUENCE [LARGE SCALE GENOMIC DNA]</scope>
    <source>
        <strain evidence="1 2">Pt2</strain>
    </source>
</reference>
<name>A0ABU7ZS24_9HYPH</name>
<evidence type="ECO:0000313" key="2">
    <source>
        <dbReference type="Proteomes" id="UP001380822"/>
    </source>
</evidence>